<dbReference type="InterPro" id="IPR012340">
    <property type="entry name" value="NA-bd_OB-fold"/>
</dbReference>
<gene>
    <name evidence="6" type="primary">ligD</name>
    <name evidence="6" type="ORF">L9059_01065</name>
</gene>
<dbReference type="CDD" id="cd07971">
    <property type="entry name" value="OBF_DNA_ligase_LigD"/>
    <property type="match status" value="1"/>
</dbReference>
<comment type="similarity">
    <text evidence="1">Belongs to the ATP-dependent DNA ligase family.</text>
</comment>
<accession>A0ABT0ETI7</accession>
<dbReference type="Gene3D" id="3.30.470.30">
    <property type="entry name" value="DNA ligase/mRNA capping enzyme"/>
    <property type="match status" value="1"/>
</dbReference>
<dbReference type="EMBL" id="JAKNRW010000001">
    <property type="protein sequence ID" value="MCK1788802.1"/>
    <property type="molecule type" value="Genomic_DNA"/>
</dbReference>
<dbReference type="InterPro" id="IPR012309">
    <property type="entry name" value="DNA_ligase_ATP-dep_C"/>
</dbReference>
<dbReference type="Gene3D" id="2.40.50.140">
    <property type="entry name" value="Nucleic acid-binding proteins"/>
    <property type="match status" value="1"/>
</dbReference>
<comment type="catalytic activity">
    <reaction evidence="4">
        <text>ATP + (deoxyribonucleotide)n-3'-hydroxyl + 5'-phospho-(deoxyribonucleotide)m = (deoxyribonucleotide)n+m + AMP + diphosphate.</text>
        <dbReference type="EC" id="6.5.1.1"/>
    </reaction>
</comment>
<evidence type="ECO:0000256" key="1">
    <source>
        <dbReference type="ARBA" id="ARBA00007572"/>
    </source>
</evidence>
<evidence type="ECO:0000256" key="3">
    <source>
        <dbReference type="ARBA" id="ARBA00022598"/>
    </source>
</evidence>
<dbReference type="PANTHER" id="PTHR45674:SF4">
    <property type="entry name" value="DNA LIGASE 1"/>
    <property type="match status" value="1"/>
</dbReference>
<dbReference type="InterPro" id="IPR050191">
    <property type="entry name" value="ATP-dep_DNA_ligase"/>
</dbReference>
<dbReference type="NCBIfam" id="TIGR02779">
    <property type="entry name" value="NHEJ_ligase_lig"/>
    <property type="match status" value="1"/>
</dbReference>
<dbReference type="EC" id="6.5.1.1" evidence="2"/>
<dbReference type="Proteomes" id="UP001299876">
    <property type="component" value="Unassembled WGS sequence"/>
</dbReference>
<evidence type="ECO:0000259" key="5">
    <source>
        <dbReference type="PROSITE" id="PS50160"/>
    </source>
</evidence>
<organism evidence="6 7">
    <name type="scientific">Pseudomonas violetae</name>
    <dbReference type="NCBI Taxonomy" id="2915813"/>
    <lineage>
        <taxon>Bacteria</taxon>
        <taxon>Pseudomonadati</taxon>
        <taxon>Pseudomonadota</taxon>
        <taxon>Gammaproteobacteria</taxon>
        <taxon>Pseudomonadales</taxon>
        <taxon>Pseudomonadaceae</taxon>
        <taxon>Pseudomonas</taxon>
    </lineage>
</organism>
<sequence>MARPRALPCPSIIRPKLLTAASIPPKGDDWLTEIKLDGFRLMVRIDQGVTLFTKNGYDWTKRMPTLAKELQTLPVRTAWLDGEVVVQNAEGIPVFHRLQSAFNSGNTADLRIWIFDLLFINGVDLRGLPLKERRSQLCDLMSEVDLEHVRVSEILDADPRDLLHNICVMGMEGIVCKKAGSPYISDRNGDWIKVKCHNSREFIIIGYTRGFAGSGSLLLALHDEDGALLYAGRVRSGFDNRTLSTLLARLSLLVVPACPLPYPPKSSKTTIVWVKPQVVCEVKYAEITPNGKVRHPVFKGLRDDIPAADIGLES</sequence>
<dbReference type="CDD" id="cd07906">
    <property type="entry name" value="Adenylation_DNA_ligase_LigD_LigC"/>
    <property type="match status" value="1"/>
</dbReference>
<keyword evidence="3 6" id="KW-0436">Ligase</keyword>
<dbReference type="InterPro" id="IPR012310">
    <property type="entry name" value="DNA_ligase_ATP-dep_cent"/>
</dbReference>
<evidence type="ECO:0000313" key="6">
    <source>
        <dbReference type="EMBL" id="MCK1788802.1"/>
    </source>
</evidence>
<dbReference type="Pfam" id="PF04679">
    <property type="entry name" value="DNA_ligase_A_C"/>
    <property type="match status" value="1"/>
</dbReference>
<evidence type="ECO:0000256" key="4">
    <source>
        <dbReference type="ARBA" id="ARBA00034003"/>
    </source>
</evidence>
<dbReference type="SUPFAM" id="SSF50249">
    <property type="entry name" value="Nucleic acid-binding proteins"/>
    <property type="match status" value="1"/>
</dbReference>
<dbReference type="GO" id="GO:0016874">
    <property type="term" value="F:ligase activity"/>
    <property type="evidence" value="ECO:0007669"/>
    <property type="project" value="UniProtKB-KW"/>
</dbReference>
<dbReference type="PROSITE" id="PS50160">
    <property type="entry name" value="DNA_LIGASE_A3"/>
    <property type="match status" value="1"/>
</dbReference>
<comment type="caution">
    <text evidence="6">The sequence shown here is derived from an EMBL/GenBank/DDBJ whole genome shotgun (WGS) entry which is preliminary data.</text>
</comment>
<reference evidence="6 7" key="1">
    <citation type="submission" date="2022-02" db="EMBL/GenBank/DDBJ databases">
        <title>Comparative genomics of the first Antarctic Pseudomonas spp. capable of biotransforming 2,4,6-Trinitrotoluene.</title>
        <authorList>
            <person name="Cabrera M.A."/>
            <person name="Marquez S.L."/>
            <person name="Perez-Donoso J.M."/>
        </authorList>
    </citation>
    <scope>NUCLEOTIDE SEQUENCE [LARGE SCALE GENOMIC DNA]</scope>
    <source>
        <strain evidence="6 7">TNT19</strain>
    </source>
</reference>
<protein>
    <recommendedName>
        <fullName evidence="2">DNA ligase (ATP)</fullName>
        <ecNumber evidence="2">6.5.1.1</ecNumber>
    </recommendedName>
</protein>
<feature type="domain" description="ATP-dependent DNA ligase family profile" evidence="5">
    <location>
        <begin position="103"/>
        <end position="247"/>
    </location>
</feature>
<evidence type="ECO:0000256" key="2">
    <source>
        <dbReference type="ARBA" id="ARBA00012727"/>
    </source>
</evidence>
<dbReference type="Gene3D" id="3.30.1490.70">
    <property type="match status" value="1"/>
</dbReference>
<evidence type="ECO:0000313" key="7">
    <source>
        <dbReference type="Proteomes" id="UP001299876"/>
    </source>
</evidence>
<dbReference type="PANTHER" id="PTHR45674">
    <property type="entry name" value="DNA LIGASE 1/3 FAMILY MEMBER"/>
    <property type="match status" value="1"/>
</dbReference>
<keyword evidence="7" id="KW-1185">Reference proteome</keyword>
<dbReference type="Pfam" id="PF01068">
    <property type="entry name" value="DNA_ligase_A_M"/>
    <property type="match status" value="1"/>
</dbReference>
<proteinExistence type="inferred from homology"/>
<dbReference type="SUPFAM" id="SSF56091">
    <property type="entry name" value="DNA ligase/mRNA capping enzyme, catalytic domain"/>
    <property type="match status" value="1"/>
</dbReference>
<name>A0ABT0ETI7_9PSED</name>
<dbReference type="RefSeq" id="WP_247286039.1">
    <property type="nucleotide sequence ID" value="NZ_JAKNRW010000001.1"/>
</dbReference>
<dbReference type="InterPro" id="IPR014146">
    <property type="entry name" value="LigD_ligase_dom"/>
</dbReference>